<sequence length="120" mass="13718">MAWTIFRAKSLQILTAVLGTSSMSFFEGIEMRKDEIILKELMCFNLYDGKGISILFVVWISFLILQVLKVSLQDKKHLMFSMVKCNGIFVYIFYFSRGSLTLSLGNLLMNRDGVCKARGQ</sequence>
<keyword evidence="1" id="KW-1133">Transmembrane helix</keyword>
<evidence type="ECO:0000256" key="1">
    <source>
        <dbReference type="SAM" id="Phobius"/>
    </source>
</evidence>
<accession>A0ABM3L9P7</accession>
<dbReference type="Proteomes" id="UP001652600">
    <property type="component" value="Chromosome 10"/>
</dbReference>
<dbReference type="RefSeq" id="XP_050946753.1">
    <property type="nucleotide sequence ID" value="XM_051090796.1"/>
</dbReference>
<proteinExistence type="predicted"/>
<evidence type="ECO:0000313" key="2">
    <source>
        <dbReference type="Proteomes" id="UP001652600"/>
    </source>
</evidence>
<reference evidence="3" key="1">
    <citation type="submission" date="2025-08" db="UniProtKB">
        <authorList>
            <consortium name="RefSeq"/>
        </authorList>
    </citation>
    <scope>IDENTIFICATION</scope>
    <source>
        <tissue evidence="3">Stem</tissue>
    </source>
</reference>
<organism evidence="2 3">
    <name type="scientific">Cucumis melo</name>
    <name type="common">Muskmelon</name>
    <dbReference type="NCBI Taxonomy" id="3656"/>
    <lineage>
        <taxon>Eukaryota</taxon>
        <taxon>Viridiplantae</taxon>
        <taxon>Streptophyta</taxon>
        <taxon>Embryophyta</taxon>
        <taxon>Tracheophyta</taxon>
        <taxon>Spermatophyta</taxon>
        <taxon>Magnoliopsida</taxon>
        <taxon>eudicotyledons</taxon>
        <taxon>Gunneridae</taxon>
        <taxon>Pentapetalae</taxon>
        <taxon>rosids</taxon>
        <taxon>fabids</taxon>
        <taxon>Cucurbitales</taxon>
        <taxon>Cucurbitaceae</taxon>
        <taxon>Benincaseae</taxon>
        <taxon>Cucumis</taxon>
    </lineage>
</organism>
<dbReference type="GeneID" id="127151312"/>
<name>A0ABM3L9P7_CUCME</name>
<keyword evidence="1" id="KW-0812">Transmembrane</keyword>
<keyword evidence="2" id="KW-1185">Reference proteome</keyword>
<keyword evidence="1" id="KW-0472">Membrane</keyword>
<gene>
    <name evidence="3" type="primary">LOC127151312</name>
</gene>
<evidence type="ECO:0000313" key="3">
    <source>
        <dbReference type="RefSeq" id="XP_050946753.1"/>
    </source>
</evidence>
<feature type="transmembrane region" description="Helical" evidence="1">
    <location>
        <begin position="88"/>
        <end position="109"/>
    </location>
</feature>
<feature type="transmembrane region" description="Helical" evidence="1">
    <location>
        <begin position="50"/>
        <end position="68"/>
    </location>
</feature>
<protein>
    <submittedName>
        <fullName evidence="3">Uncharacterized protein LOC127151312</fullName>
    </submittedName>
</protein>